<evidence type="ECO:0000313" key="2">
    <source>
        <dbReference type="EMBL" id="MFC4822171.1"/>
    </source>
</evidence>
<keyword evidence="1" id="KW-0732">Signal</keyword>
<dbReference type="Proteomes" id="UP001595886">
    <property type="component" value="Unassembled WGS sequence"/>
</dbReference>
<gene>
    <name evidence="2" type="ORF">ACFO6Q_17730</name>
</gene>
<sequence>MKVFGKTLGLLLVSLALTSCGGGGGNGGSYSPPQSGSITLSATTTNLPVNVWGYVPTQYGNPTQAEVTITWRNADGTLVTGKDIAVSIAPTNVAALSCLVDGDACRDGNALFGSIPIKGINGQATIFVNATDTAGTANFTVSAVDPTTSRTVSASLQFKVTSGVGPLPATVTLAPTPSAVYLPSSGGSSNSAISATVKDGSGQLVPDPASGNNGFDNIQFDLVGETGDAILSSNSVSGPSSGKSVTSHTVHGVATASFQAGNATPQGPVQVRATVDRADNNVTNGVQDPVTFTTSVVVSDGKLYSLELTSPVFAPNLPGITINSVSGNVSADDQSQIPPDPDATLTLTITALAKDRQGNPPIPGTAIRFGLVDEPVGAPGSADDNRFLLSGLDGNPKEGGNLFTAPTGQFSTAGVNGANAGDALLVFGRAVEGNADLESAVTVTSVNGATSLNVTPTFNYNYRNDAPIDTGSILPYLIGRAMHGNITTSATTDERGIVHAKLNYTVNTVGNVLAIWAQGDGIDRVNDGPRRVTAAGTLVYPGVAPATISASPDPIIGDTTDQVTVCVADALGIPLRGLQVSFQFDLAAGTGSVDGQSGSGTFTNLTDLNGCSTGTVVTTGVPATPADGPNSKLNLGAAGQTTSVGIVVDVATLQVAPNSVSVPTAGRTTVITVTARTADGTAVPGAVITGTCSASGGDGAAIALSPGTATTGGAGTAAFTAAATKFVKPGDPPVTGTGQCVFSAEGTNNATVQFNGVSTCEDVSPPDPACGT</sequence>
<comment type="caution">
    <text evidence="2">The sequence shown here is derived from an EMBL/GenBank/DDBJ whole genome shotgun (WGS) entry which is preliminary data.</text>
</comment>
<name>A0ABV9QZE9_9GAMM</name>
<reference evidence="3" key="1">
    <citation type="journal article" date="2019" name="Int. J. Syst. Evol. Microbiol.">
        <title>The Global Catalogue of Microorganisms (GCM) 10K type strain sequencing project: providing services to taxonomists for standard genome sequencing and annotation.</title>
        <authorList>
            <consortium name="The Broad Institute Genomics Platform"/>
            <consortium name="The Broad Institute Genome Sequencing Center for Infectious Disease"/>
            <person name="Wu L."/>
            <person name="Ma J."/>
        </authorList>
    </citation>
    <scope>NUCLEOTIDE SEQUENCE [LARGE SCALE GENOMIC DNA]</scope>
    <source>
        <strain evidence="3">CCUG 30340</strain>
    </source>
</reference>
<accession>A0ABV9QZE9</accession>
<feature type="chain" id="PRO_5047421415" description="Big-1 domain-containing protein" evidence="1">
    <location>
        <begin position="22"/>
        <end position="772"/>
    </location>
</feature>
<keyword evidence="3" id="KW-1185">Reference proteome</keyword>
<evidence type="ECO:0000313" key="3">
    <source>
        <dbReference type="Proteomes" id="UP001595886"/>
    </source>
</evidence>
<feature type="signal peptide" evidence="1">
    <location>
        <begin position="1"/>
        <end position="21"/>
    </location>
</feature>
<dbReference type="RefSeq" id="WP_380022450.1">
    <property type="nucleotide sequence ID" value="NZ_JBHSHD010000015.1"/>
</dbReference>
<evidence type="ECO:0000256" key="1">
    <source>
        <dbReference type="SAM" id="SignalP"/>
    </source>
</evidence>
<dbReference type="EMBL" id="JBHSHD010000015">
    <property type="protein sequence ID" value="MFC4822171.1"/>
    <property type="molecule type" value="Genomic_DNA"/>
</dbReference>
<organism evidence="2 3">
    <name type="scientific">Dokdonella ginsengisoli</name>
    <dbReference type="NCBI Taxonomy" id="363846"/>
    <lineage>
        <taxon>Bacteria</taxon>
        <taxon>Pseudomonadati</taxon>
        <taxon>Pseudomonadota</taxon>
        <taxon>Gammaproteobacteria</taxon>
        <taxon>Lysobacterales</taxon>
        <taxon>Rhodanobacteraceae</taxon>
        <taxon>Dokdonella</taxon>
    </lineage>
</organism>
<dbReference type="PROSITE" id="PS51257">
    <property type="entry name" value="PROKAR_LIPOPROTEIN"/>
    <property type="match status" value="1"/>
</dbReference>
<proteinExistence type="predicted"/>
<protein>
    <recommendedName>
        <fullName evidence="4">Big-1 domain-containing protein</fullName>
    </recommendedName>
</protein>
<evidence type="ECO:0008006" key="4">
    <source>
        <dbReference type="Google" id="ProtNLM"/>
    </source>
</evidence>